<dbReference type="EMBL" id="JBHRSE010000025">
    <property type="protein sequence ID" value="MFC3022867.1"/>
    <property type="molecule type" value="Genomic_DNA"/>
</dbReference>
<reference evidence="2" key="1">
    <citation type="journal article" date="2019" name="Int. J. Syst. Evol. Microbiol.">
        <title>The Global Catalogue of Microorganisms (GCM) 10K type strain sequencing project: providing services to taxonomists for standard genome sequencing and annotation.</title>
        <authorList>
            <consortium name="The Broad Institute Genomics Platform"/>
            <consortium name="The Broad Institute Genome Sequencing Center for Infectious Disease"/>
            <person name="Wu L."/>
            <person name="Ma J."/>
        </authorList>
    </citation>
    <scope>NUCLEOTIDE SEQUENCE [LARGE SCALE GENOMIC DNA]</scope>
    <source>
        <strain evidence="2">KCTC 62784</strain>
    </source>
</reference>
<evidence type="ECO:0000313" key="2">
    <source>
        <dbReference type="Proteomes" id="UP001595384"/>
    </source>
</evidence>
<protein>
    <submittedName>
        <fullName evidence="1">Uncharacterized protein</fullName>
    </submittedName>
</protein>
<comment type="caution">
    <text evidence="1">The sequence shown here is derived from an EMBL/GenBank/DDBJ whole genome shotgun (WGS) entry which is preliminary data.</text>
</comment>
<gene>
    <name evidence="1" type="ORF">ACFODT_03360</name>
</gene>
<dbReference type="RefSeq" id="WP_164711814.1">
    <property type="nucleotide sequence ID" value="NZ_AP024911.1"/>
</dbReference>
<proteinExistence type="predicted"/>
<name>A0ABV7C4C2_9VIBR</name>
<organism evidence="1 2">
    <name type="scientific">Vibrio zhugei</name>
    <dbReference type="NCBI Taxonomy" id="2479546"/>
    <lineage>
        <taxon>Bacteria</taxon>
        <taxon>Pseudomonadati</taxon>
        <taxon>Pseudomonadota</taxon>
        <taxon>Gammaproteobacteria</taxon>
        <taxon>Vibrionales</taxon>
        <taxon>Vibrionaceae</taxon>
        <taxon>Vibrio</taxon>
    </lineage>
</organism>
<dbReference type="Proteomes" id="UP001595384">
    <property type="component" value="Unassembled WGS sequence"/>
</dbReference>
<keyword evidence="2" id="KW-1185">Reference proteome</keyword>
<evidence type="ECO:0000313" key="1">
    <source>
        <dbReference type="EMBL" id="MFC3022867.1"/>
    </source>
</evidence>
<sequence>MAHQRRQHGLASRTLKCVVEDEVMTEDGDIYRQYQGQAMGLALVGNGQRLTTFTI</sequence>
<accession>A0ABV7C4C2</accession>